<keyword evidence="3" id="KW-1185">Reference proteome</keyword>
<feature type="compositionally biased region" description="Basic residues" evidence="1">
    <location>
        <begin position="356"/>
        <end position="367"/>
    </location>
</feature>
<dbReference type="Proteomes" id="UP000012338">
    <property type="component" value="Unassembled WGS sequence"/>
</dbReference>
<feature type="compositionally biased region" description="Basic residues" evidence="1">
    <location>
        <begin position="68"/>
        <end position="83"/>
    </location>
</feature>
<name>N4WRT6_COCH4</name>
<evidence type="ECO:0000313" key="3">
    <source>
        <dbReference type="Proteomes" id="UP000012338"/>
    </source>
</evidence>
<evidence type="ECO:0000256" key="1">
    <source>
        <dbReference type="SAM" id="MobiDB-lite"/>
    </source>
</evidence>
<feature type="compositionally biased region" description="Polar residues" evidence="1">
    <location>
        <begin position="102"/>
        <end position="112"/>
    </location>
</feature>
<reference evidence="3" key="2">
    <citation type="journal article" date="2013" name="PLoS Genet.">
        <title>Comparative genome structure, secondary metabolite, and effector coding capacity across Cochliobolus pathogens.</title>
        <authorList>
            <person name="Condon B.J."/>
            <person name="Leng Y."/>
            <person name="Wu D."/>
            <person name="Bushley K.E."/>
            <person name="Ohm R.A."/>
            <person name="Otillar R."/>
            <person name="Martin J."/>
            <person name="Schackwitz W."/>
            <person name="Grimwood J."/>
            <person name="MohdZainudin N."/>
            <person name="Xue C."/>
            <person name="Wang R."/>
            <person name="Manning V.A."/>
            <person name="Dhillon B."/>
            <person name="Tu Z.J."/>
            <person name="Steffenson B.J."/>
            <person name="Salamov A."/>
            <person name="Sun H."/>
            <person name="Lowry S."/>
            <person name="LaButti K."/>
            <person name="Han J."/>
            <person name="Copeland A."/>
            <person name="Lindquist E."/>
            <person name="Barry K."/>
            <person name="Schmutz J."/>
            <person name="Baker S.E."/>
            <person name="Ciuffetti L.M."/>
            <person name="Grigoriev I.V."/>
            <person name="Zhong S."/>
            <person name="Turgeon B.G."/>
        </authorList>
    </citation>
    <scope>NUCLEOTIDE SEQUENCE [LARGE SCALE GENOMIC DNA]</scope>
    <source>
        <strain evidence="3">C4 / ATCC 48331 / race T</strain>
    </source>
</reference>
<dbReference type="EMBL" id="KB733465">
    <property type="protein sequence ID" value="ENI02080.1"/>
    <property type="molecule type" value="Genomic_DNA"/>
</dbReference>
<feature type="region of interest" description="Disordered" evidence="1">
    <location>
        <begin position="63"/>
        <end position="117"/>
    </location>
</feature>
<accession>N4WRT6</accession>
<protein>
    <submittedName>
        <fullName evidence="2">Uncharacterized protein</fullName>
    </submittedName>
</protein>
<dbReference type="GeneID" id="25843075"/>
<feature type="compositionally biased region" description="Basic residues" evidence="1">
    <location>
        <begin position="315"/>
        <end position="344"/>
    </location>
</feature>
<reference evidence="2 3" key="1">
    <citation type="journal article" date="2012" name="PLoS Pathog.">
        <title>Diverse lifestyles and strategies of plant pathogenesis encoded in the genomes of eighteen Dothideomycetes fungi.</title>
        <authorList>
            <person name="Ohm R.A."/>
            <person name="Feau N."/>
            <person name="Henrissat B."/>
            <person name="Schoch C.L."/>
            <person name="Horwitz B.A."/>
            <person name="Barry K.W."/>
            <person name="Condon B.J."/>
            <person name="Copeland A.C."/>
            <person name="Dhillon B."/>
            <person name="Glaser F."/>
            <person name="Hesse C.N."/>
            <person name="Kosti I."/>
            <person name="LaButti K."/>
            <person name="Lindquist E.A."/>
            <person name="Lucas S."/>
            <person name="Salamov A.A."/>
            <person name="Bradshaw R.E."/>
            <person name="Ciuffetti L."/>
            <person name="Hamelin R.C."/>
            <person name="Kema G.H.J."/>
            <person name="Lawrence C."/>
            <person name="Scott J.A."/>
            <person name="Spatafora J.W."/>
            <person name="Turgeon B.G."/>
            <person name="de Wit P.J.G.M."/>
            <person name="Zhong S."/>
            <person name="Goodwin S.B."/>
            <person name="Grigoriev I.V."/>
        </authorList>
    </citation>
    <scope>NUCLEOTIDE SEQUENCE [LARGE SCALE GENOMIC DNA]</scope>
    <source>
        <strain evidence="3">C4 / ATCC 48331 / race T</strain>
    </source>
</reference>
<gene>
    <name evidence="2" type="ORF">COCC4DRAFT_26279</name>
</gene>
<dbReference type="AlphaFoldDB" id="N4WRT6"/>
<dbReference type="RefSeq" id="XP_014075989.1">
    <property type="nucleotide sequence ID" value="XM_014220514.1"/>
</dbReference>
<feature type="region of interest" description="Disordered" evidence="1">
    <location>
        <begin position="287"/>
        <end position="372"/>
    </location>
</feature>
<sequence>MDVRLPVLLPFGLNRELQSLFAEKYGVRKQHEPLHFHVLSLREISALQRSRARKLTFQAPSIADSAPKKHHRIRKPKKIKMGRKSGGEKRNHSATIPRPPVSLSTVPKNSLRLTRDTNRNLEADADRRLGASREIPIILDGDSAKSVTSGKSNPRMHGARGSPELILRDISPMMADIPFIKSPGDRYGATSSEEKDMTLVDIDDFEMRKKVAQLMAVAPALPVRDLYHLIIDSEGRLSKARKKAIRMSEAPAILRTTTQLSLQPRTLTNNSDTEGFIVNISDSDTPKATVKIEPSDPVFKWDEDEPAPEPPPMVKPRRSKSTAKNKQTKSAHSHHSAKELKRKNLATQTPSSQSKNHAKVSHSKRATIRQTSSDRDFVVADDVMHYVSDFNDSDDFILSRNVIIPSRTRRRRPRLSMI</sequence>
<dbReference type="HOGENOM" id="CLU_579982_0_0_1"/>
<evidence type="ECO:0000313" key="2">
    <source>
        <dbReference type="EMBL" id="ENI02080.1"/>
    </source>
</evidence>
<proteinExistence type="predicted"/>
<dbReference type="OrthoDB" id="3798749at2759"/>
<feature type="compositionally biased region" description="Polar residues" evidence="1">
    <location>
        <begin position="345"/>
        <end position="355"/>
    </location>
</feature>
<organism evidence="2 3">
    <name type="scientific">Cochliobolus heterostrophus (strain C4 / ATCC 48331 / race T)</name>
    <name type="common">Southern corn leaf blight fungus</name>
    <name type="synonym">Bipolaris maydis</name>
    <dbReference type="NCBI Taxonomy" id="665024"/>
    <lineage>
        <taxon>Eukaryota</taxon>
        <taxon>Fungi</taxon>
        <taxon>Dikarya</taxon>
        <taxon>Ascomycota</taxon>
        <taxon>Pezizomycotina</taxon>
        <taxon>Dothideomycetes</taxon>
        <taxon>Pleosporomycetidae</taxon>
        <taxon>Pleosporales</taxon>
        <taxon>Pleosporineae</taxon>
        <taxon>Pleosporaceae</taxon>
        <taxon>Bipolaris</taxon>
    </lineage>
</organism>